<keyword evidence="5" id="KW-0863">Zinc-finger</keyword>
<evidence type="ECO:0000256" key="1">
    <source>
        <dbReference type="ARBA" id="ARBA00004906"/>
    </source>
</evidence>
<evidence type="ECO:0000256" key="5">
    <source>
        <dbReference type="ARBA" id="ARBA00022771"/>
    </source>
</evidence>
<evidence type="ECO:0000256" key="8">
    <source>
        <dbReference type="SAM" id="Phobius"/>
    </source>
</evidence>
<proteinExistence type="predicted"/>
<dbReference type="AlphaFoldDB" id="A0A4W3JGV4"/>
<evidence type="ECO:0000256" key="3">
    <source>
        <dbReference type="ARBA" id="ARBA00022723"/>
    </source>
</evidence>
<dbReference type="InterPro" id="IPR047546">
    <property type="entry name" value="Rcat_RBR_RNF216"/>
</dbReference>
<dbReference type="PROSITE" id="PS51873">
    <property type="entry name" value="TRIAD"/>
    <property type="match status" value="1"/>
</dbReference>
<feature type="transmembrane region" description="Helical" evidence="8">
    <location>
        <begin position="52"/>
        <end position="73"/>
    </location>
</feature>
<keyword evidence="8" id="KW-0812">Transmembrane</keyword>
<dbReference type="InterPro" id="IPR051628">
    <property type="entry name" value="LUBAC_E3_Ligases"/>
</dbReference>
<evidence type="ECO:0000256" key="7">
    <source>
        <dbReference type="ARBA" id="ARBA00022833"/>
    </source>
</evidence>
<dbReference type="GO" id="GO:0008270">
    <property type="term" value="F:zinc ion binding"/>
    <property type="evidence" value="ECO:0007669"/>
    <property type="project" value="UniProtKB-KW"/>
</dbReference>
<dbReference type="SMART" id="SM00647">
    <property type="entry name" value="IBR"/>
    <property type="match status" value="2"/>
</dbReference>
<dbReference type="GO" id="GO:0016740">
    <property type="term" value="F:transferase activity"/>
    <property type="evidence" value="ECO:0007669"/>
    <property type="project" value="UniProtKB-KW"/>
</dbReference>
<dbReference type="PANTHER" id="PTHR22770">
    <property type="entry name" value="UBIQUITIN CONJUGATING ENZYME 7 INTERACTING PROTEIN-RELATED"/>
    <property type="match status" value="1"/>
</dbReference>
<keyword evidence="8" id="KW-1133">Transmembrane helix</keyword>
<protein>
    <recommendedName>
        <fullName evidence="9">RING-type domain-containing protein</fullName>
    </recommendedName>
</protein>
<reference evidence="10" key="4">
    <citation type="submission" date="2025-08" db="UniProtKB">
        <authorList>
            <consortium name="Ensembl"/>
        </authorList>
    </citation>
    <scope>IDENTIFICATION</scope>
</reference>
<evidence type="ECO:0000256" key="6">
    <source>
        <dbReference type="ARBA" id="ARBA00022786"/>
    </source>
</evidence>
<dbReference type="CDD" id="cd20339">
    <property type="entry name" value="BRcat_RBR_RNF216"/>
    <property type="match status" value="1"/>
</dbReference>
<keyword evidence="3" id="KW-0479">Metal-binding</keyword>
<name>A0A4W3JGV4_CALMI</name>
<dbReference type="InterPro" id="IPR044066">
    <property type="entry name" value="TRIAD_supradom"/>
</dbReference>
<sequence>MCVCACVSVWSCTRLSVCVSVWLRVSVWVRVPVCVSVPACFCVCLRVSVCACVFLCVPACFCVCVCLCVFLSLCVKQEPKVDFFDFSKLVPVNHQCYLQASDLLMADFKMLNSQDIKWALHELKGHYAITRKALSDAIKQWQENSPQSNQKKSKQKEMNSLNSISFRFEQGAFKIERHMRFLEHKRRHWRSYDQDHIHPLVREELEVFHQKMKEMEEYADFQLAMQMNEEQYQKDGQLIECGCCYGEFAFEELTQCSDGHLFCKECLVRYAQEAVFGAGKSQLSCMESGCTCTFLNSELEKVLPENILCKYYERQAEEAIATACLDELVRCPFCNFPALLDVDVNMFSCPNPRCRKESCRKCQVLWKDHIGLSCEQVVEKDEIKFRTSFEEKMTAAAIRKCHKCATGLIKSEGCNRMSCRCGSQMCYLCRAAINGYDHFCQHPRSPGAPCRLCKNCSLWTDPKLPALNWSQGFLCLVLTVPSPPLSTLYPLLAPSLPSPHPDHFPPARVPIQLSSALGRPPDVKDAL</sequence>
<dbReference type="InterPro" id="IPR002867">
    <property type="entry name" value="IBR_dom"/>
</dbReference>
<dbReference type="GeneTree" id="ENSGT00510000048032"/>
<keyword evidence="8" id="KW-0472">Membrane</keyword>
<keyword evidence="2" id="KW-0808">Transferase</keyword>
<evidence type="ECO:0000313" key="10">
    <source>
        <dbReference type="Ensembl" id="ENSCMIP00000042729.1"/>
    </source>
</evidence>
<evidence type="ECO:0000259" key="9">
    <source>
        <dbReference type="PROSITE" id="PS51873"/>
    </source>
</evidence>
<dbReference type="PANTHER" id="PTHR22770:SF47">
    <property type="entry name" value="E3 UBIQUITIN-PROTEIN LIGASE RNF216"/>
    <property type="match status" value="1"/>
</dbReference>
<keyword evidence="4" id="KW-0677">Repeat</keyword>
<dbReference type="Gene3D" id="1.20.120.1750">
    <property type="match status" value="1"/>
</dbReference>
<dbReference type="InterPro" id="IPR047544">
    <property type="entry name" value="RING-HC_RBR_RNF216"/>
</dbReference>
<evidence type="ECO:0000256" key="2">
    <source>
        <dbReference type="ARBA" id="ARBA00022679"/>
    </source>
</evidence>
<organism evidence="10 11">
    <name type="scientific">Callorhinchus milii</name>
    <name type="common">Ghost shark</name>
    <dbReference type="NCBI Taxonomy" id="7868"/>
    <lineage>
        <taxon>Eukaryota</taxon>
        <taxon>Metazoa</taxon>
        <taxon>Chordata</taxon>
        <taxon>Craniata</taxon>
        <taxon>Vertebrata</taxon>
        <taxon>Chondrichthyes</taxon>
        <taxon>Holocephali</taxon>
        <taxon>Chimaeriformes</taxon>
        <taxon>Callorhinchidae</taxon>
        <taxon>Callorhinchus</taxon>
    </lineage>
</organism>
<dbReference type="InterPro" id="IPR058758">
    <property type="entry name" value="UBA_RNF216"/>
</dbReference>
<dbReference type="InterPro" id="IPR047545">
    <property type="entry name" value="BRcat_RBR_RNF216"/>
</dbReference>
<reference evidence="10" key="5">
    <citation type="submission" date="2025-09" db="UniProtKB">
        <authorList>
            <consortium name="Ensembl"/>
        </authorList>
    </citation>
    <scope>IDENTIFICATION</scope>
</reference>
<reference evidence="11" key="2">
    <citation type="journal article" date="2007" name="PLoS Biol.">
        <title>Survey sequencing and comparative analysis of the elephant shark (Callorhinchus milii) genome.</title>
        <authorList>
            <person name="Venkatesh B."/>
            <person name="Kirkness E.F."/>
            <person name="Loh Y.H."/>
            <person name="Halpern A.L."/>
            <person name="Lee A.P."/>
            <person name="Johnson J."/>
            <person name="Dandona N."/>
            <person name="Viswanathan L.D."/>
            <person name="Tay A."/>
            <person name="Venter J.C."/>
            <person name="Strausberg R.L."/>
            <person name="Brenner S."/>
        </authorList>
    </citation>
    <scope>NUCLEOTIDE SEQUENCE [LARGE SCALE GENOMIC DNA]</scope>
</reference>
<keyword evidence="7" id="KW-0862">Zinc</keyword>
<dbReference type="CDD" id="cd16630">
    <property type="entry name" value="RING-HC_RBR_RNF216"/>
    <property type="match status" value="1"/>
</dbReference>
<reference evidence="11" key="1">
    <citation type="journal article" date="2006" name="Science">
        <title>Ancient noncoding elements conserved in the human genome.</title>
        <authorList>
            <person name="Venkatesh B."/>
            <person name="Kirkness E.F."/>
            <person name="Loh Y.H."/>
            <person name="Halpern A.L."/>
            <person name="Lee A.P."/>
            <person name="Johnson J."/>
            <person name="Dandona N."/>
            <person name="Viswanathan L.D."/>
            <person name="Tay A."/>
            <person name="Venter J.C."/>
            <person name="Strausberg R.L."/>
            <person name="Brenner S."/>
        </authorList>
    </citation>
    <scope>NUCLEOTIDE SEQUENCE [LARGE SCALE GENOMIC DNA]</scope>
</reference>
<dbReference type="Pfam" id="PF26112">
    <property type="entry name" value="UBA_RNF216"/>
    <property type="match status" value="1"/>
</dbReference>
<dbReference type="CDD" id="cd20353">
    <property type="entry name" value="Rcat_RBR_RNF216"/>
    <property type="match status" value="1"/>
</dbReference>
<reference evidence="11" key="3">
    <citation type="journal article" date="2014" name="Nature">
        <title>Elephant shark genome provides unique insights into gnathostome evolution.</title>
        <authorList>
            <consortium name="International Elephant Shark Genome Sequencing Consortium"/>
            <person name="Venkatesh B."/>
            <person name="Lee A.P."/>
            <person name="Ravi V."/>
            <person name="Maurya A.K."/>
            <person name="Lian M.M."/>
            <person name="Swann J.B."/>
            <person name="Ohta Y."/>
            <person name="Flajnik M.F."/>
            <person name="Sutoh Y."/>
            <person name="Kasahara M."/>
            <person name="Hoon S."/>
            <person name="Gangu V."/>
            <person name="Roy S.W."/>
            <person name="Irimia M."/>
            <person name="Korzh V."/>
            <person name="Kondrychyn I."/>
            <person name="Lim Z.W."/>
            <person name="Tay B.H."/>
            <person name="Tohari S."/>
            <person name="Kong K.W."/>
            <person name="Ho S."/>
            <person name="Lorente-Galdos B."/>
            <person name="Quilez J."/>
            <person name="Marques-Bonet T."/>
            <person name="Raney B.J."/>
            <person name="Ingham P.W."/>
            <person name="Tay A."/>
            <person name="Hillier L.W."/>
            <person name="Minx P."/>
            <person name="Boehm T."/>
            <person name="Wilson R.K."/>
            <person name="Brenner S."/>
            <person name="Warren W.C."/>
        </authorList>
    </citation>
    <scope>NUCLEOTIDE SEQUENCE [LARGE SCALE GENOMIC DNA]</scope>
</reference>
<dbReference type="InterPro" id="IPR013083">
    <property type="entry name" value="Znf_RING/FYVE/PHD"/>
</dbReference>
<keyword evidence="11" id="KW-1185">Reference proteome</keyword>
<evidence type="ECO:0000256" key="4">
    <source>
        <dbReference type="ARBA" id="ARBA00022737"/>
    </source>
</evidence>
<dbReference type="Ensembl" id="ENSCMIT00000043348.1">
    <property type="protein sequence ID" value="ENSCMIP00000042729.1"/>
    <property type="gene ID" value="ENSCMIG00000017741.1"/>
</dbReference>
<gene>
    <name evidence="10" type="primary">rnf216</name>
</gene>
<dbReference type="Pfam" id="PF26200">
    <property type="entry name" value="Rcat_RNF216"/>
    <property type="match status" value="1"/>
</dbReference>
<evidence type="ECO:0000313" key="11">
    <source>
        <dbReference type="Proteomes" id="UP000314986"/>
    </source>
</evidence>
<dbReference type="SUPFAM" id="SSF57850">
    <property type="entry name" value="RING/U-box"/>
    <property type="match status" value="3"/>
</dbReference>
<keyword evidence="6" id="KW-0833">Ubl conjugation pathway</keyword>
<dbReference type="Gene3D" id="3.30.40.10">
    <property type="entry name" value="Zinc/RING finger domain, C3HC4 (zinc finger)"/>
    <property type="match status" value="1"/>
</dbReference>
<dbReference type="Pfam" id="PF26191">
    <property type="entry name" value="RING-HC_RBR_RNF216"/>
    <property type="match status" value="1"/>
</dbReference>
<feature type="domain" description="RING-type" evidence="9">
    <location>
        <begin position="237"/>
        <end position="454"/>
    </location>
</feature>
<accession>A0A4W3JGV4</accession>
<dbReference type="Proteomes" id="UP000314986">
    <property type="component" value="Unassembled WGS sequence"/>
</dbReference>
<comment type="pathway">
    <text evidence="1">Protein modification; protein ubiquitination.</text>
</comment>